<reference evidence="1 2" key="1">
    <citation type="submission" date="2016-05" db="EMBL/GenBank/DDBJ databases">
        <title>A degradative enzymes factory behind the ericoid mycorrhizal symbiosis.</title>
        <authorList>
            <consortium name="DOE Joint Genome Institute"/>
            <person name="Martino E."/>
            <person name="Morin E."/>
            <person name="Grelet G."/>
            <person name="Kuo A."/>
            <person name="Kohler A."/>
            <person name="Daghino S."/>
            <person name="Barry K."/>
            <person name="Choi C."/>
            <person name="Cichocki N."/>
            <person name="Clum A."/>
            <person name="Copeland A."/>
            <person name="Hainaut M."/>
            <person name="Haridas S."/>
            <person name="Labutti K."/>
            <person name="Lindquist E."/>
            <person name="Lipzen A."/>
            <person name="Khouja H.-R."/>
            <person name="Murat C."/>
            <person name="Ohm R."/>
            <person name="Olson A."/>
            <person name="Spatafora J."/>
            <person name="Veneault-Fourrey C."/>
            <person name="Henrissat B."/>
            <person name="Grigoriev I."/>
            <person name="Martin F."/>
            <person name="Perotto S."/>
        </authorList>
    </citation>
    <scope>NUCLEOTIDE SEQUENCE [LARGE SCALE GENOMIC DNA]</scope>
    <source>
        <strain evidence="1 2">UAMH 7357</strain>
    </source>
</reference>
<evidence type="ECO:0000313" key="1">
    <source>
        <dbReference type="EMBL" id="PMD17403.1"/>
    </source>
</evidence>
<protein>
    <submittedName>
        <fullName evidence="1">Uncharacterized protein</fullName>
    </submittedName>
</protein>
<evidence type="ECO:0000313" key="2">
    <source>
        <dbReference type="Proteomes" id="UP000235672"/>
    </source>
</evidence>
<gene>
    <name evidence="1" type="ORF">NA56DRAFT_707923</name>
</gene>
<name>A0A2J6PTQ5_9HELO</name>
<accession>A0A2J6PTQ5</accession>
<dbReference type="EMBL" id="KZ613500">
    <property type="protein sequence ID" value="PMD17403.1"/>
    <property type="molecule type" value="Genomic_DNA"/>
</dbReference>
<dbReference type="AlphaFoldDB" id="A0A2J6PTQ5"/>
<sequence>MLPLYRLPRSWEFGDGQPPLQVETMSQSQSAVPFPSICMSRPPPSQQRPLVLNVAEGPPHHTQTRLVVISPCCPMKKGPATEAEAMMWRVAPAGEIFIVDLDNTIEAAVFSSHLSLVCSGNRVGTTLAWNWVEASSTIRSYLPPSSPGTIQTLIAALTPTTTTASEIRLLICKAILWTGQDRPILHLQANISTNGAPSYNSFN</sequence>
<dbReference type="Proteomes" id="UP000235672">
    <property type="component" value="Unassembled WGS sequence"/>
</dbReference>
<keyword evidence="2" id="KW-1185">Reference proteome</keyword>
<organism evidence="1 2">
    <name type="scientific">Hyaloscypha hepaticicola</name>
    <dbReference type="NCBI Taxonomy" id="2082293"/>
    <lineage>
        <taxon>Eukaryota</taxon>
        <taxon>Fungi</taxon>
        <taxon>Dikarya</taxon>
        <taxon>Ascomycota</taxon>
        <taxon>Pezizomycotina</taxon>
        <taxon>Leotiomycetes</taxon>
        <taxon>Helotiales</taxon>
        <taxon>Hyaloscyphaceae</taxon>
        <taxon>Hyaloscypha</taxon>
    </lineage>
</organism>
<proteinExistence type="predicted"/>